<dbReference type="AlphaFoldDB" id="A0A938YUT2"/>
<proteinExistence type="predicted"/>
<comment type="caution">
    <text evidence="1">The sequence shown here is derived from an EMBL/GenBank/DDBJ whole genome shotgun (WGS) entry which is preliminary data.</text>
</comment>
<accession>A0A938YUT2</accession>
<name>A0A938YUT2_9ARCH</name>
<dbReference type="Proteomes" id="UP000809243">
    <property type="component" value="Unassembled WGS sequence"/>
</dbReference>
<sequence length="47" mass="5615">MDFKKFDFPLPSEEEIRIVKEIARFAPAELDGRDRWVLREFLGGDFK</sequence>
<gene>
    <name evidence="1" type="ORF">JW744_03615</name>
</gene>
<reference evidence="1" key="1">
    <citation type="submission" date="2021-01" db="EMBL/GenBank/DDBJ databases">
        <title>Active Sulfur Cycling in an Early Earth Analoge.</title>
        <authorList>
            <person name="Hahn C.R."/>
            <person name="Youssef N.H."/>
            <person name="Elshahed M."/>
        </authorList>
    </citation>
    <scope>NUCLEOTIDE SEQUENCE</scope>
    <source>
        <strain evidence="1">Zod_Metabat.1151</strain>
    </source>
</reference>
<protein>
    <submittedName>
        <fullName evidence="1">Uncharacterized protein</fullName>
    </submittedName>
</protein>
<organism evidence="1 2">
    <name type="scientific">Candidatus Iainarchaeum sp</name>
    <dbReference type="NCBI Taxonomy" id="3101447"/>
    <lineage>
        <taxon>Archaea</taxon>
        <taxon>Candidatus Iainarchaeota</taxon>
        <taxon>Candidatus Iainarchaeia</taxon>
        <taxon>Candidatus Iainarchaeales</taxon>
        <taxon>Candidatus Iainarchaeaceae</taxon>
        <taxon>Candidatus Iainarchaeum</taxon>
    </lineage>
</organism>
<evidence type="ECO:0000313" key="2">
    <source>
        <dbReference type="Proteomes" id="UP000809243"/>
    </source>
</evidence>
<evidence type="ECO:0000313" key="1">
    <source>
        <dbReference type="EMBL" id="MBN2067529.1"/>
    </source>
</evidence>
<dbReference type="EMBL" id="JAFGDB010000062">
    <property type="protein sequence ID" value="MBN2067529.1"/>
    <property type="molecule type" value="Genomic_DNA"/>
</dbReference>